<evidence type="ECO:0000313" key="7">
    <source>
        <dbReference type="EMBL" id="KAG8090250.1"/>
    </source>
</evidence>
<dbReference type="GO" id="GO:0005576">
    <property type="term" value="C:extracellular region"/>
    <property type="evidence" value="ECO:0007669"/>
    <property type="project" value="UniProtKB-SubCell"/>
</dbReference>
<dbReference type="GO" id="GO:0010052">
    <property type="term" value="P:guard cell differentiation"/>
    <property type="evidence" value="ECO:0007669"/>
    <property type="project" value="UniProtKB-UniRule"/>
</dbReference>
<evidence type="ECO:0000256" key="1">
    <source>
        <dbReference type="ARBA" id="ARBA00004613"/>
    </source>
</evidence>
<name>A0A8J6BR61_ZIZPA</name>
<reference evidence="7" key="1">
    <citation type="journal article" date="2021" name="bioRxiv">
        <title>Whole Genome Assembly and Annotation of Northern Wild Rice, Zizania palustris L., Supports a Whole Genome Duplication in the Zizania Genus.</title>
        <authorList>
            <person name="Haas M."/>
            <person name="Kono T."/>
            <person name="Macchietto M."/>
            <person name="Millas R."/>
            <person name="McGilp L."/>
            <person name="Shao M."/>
            <person name="Duquette J."/>
            <person name="Hirsch C.N."/>
            <person name="Kimball J."/>
        </authorList>
    </citation>
    <scope>NUCLEOTIDE SEQUENCE</scope>
    <source>
        <tissue evidence="7">Fresh leaf tissue</tissue>
    </source>
</reference>
<comment type="similarity">
    <text evidence="2 6">Belongs to the plant cysteine rich small secretory peptide family. Epidermal patterning factor subfamily.</text>
</comment>
<evidence type="ECO:0000256" key="6">
    <source>
        <dbReference type="RuleBase" id="RU367102"/>
    </source>
</evidence>
<dbReference type="PANTHER" id="PTHR33109:SF77">
    <property type="entry name" value="EPIDERMAL PATTERNING FACTOR-LIKE PROTEIN"/>
    <property type="match status" value="1"/>
</dbReference>
<gene>
    <name evidence="7" type="ORF">GUJ93_ZPchr0011g27174</name>
</gene>
<keyword evidence="8" id="KW-1185">Reference proteome</keyword>
<accession>A0A8J6BR61</accession>
<dbReference type="OrthoDB" id="1937916at2759"/>
<comment type="caution">
    <text evidence="7">The sequence shown here is derived from an EMBL/GenBank/DDBJ whole genome shotgun (WGS) entry which is preliminary data.</text>
</comment>
<dbReference type="PANTHER" id="PTHR33109">
    <property type="entry name" value="EPIDERMAL PATTERNING FACTOR-LIKE PROTEIN 4"/>
    <property type="match status" value="1"/>
</dbReference>
<proteinExistence type="inferred from homology"/>
<dbReference type="Pfam" id="PF17181">
    <property type="entry name" value="EPF"/>
    <property type="match status" value="1"/>
</dbReference>
<evidence type="ECO:0000256" key="4">
    <source>
        <dbReference type="ARBA" id="ARBA00022729"/>
    </source>
</evidence>
<evidence type="ECO:0000256" key="5">
    <source>
        <dbReference type="ARBA" id="ARBA00023157"/>
    </source>
</evidence>
<dbReference type="InterPro" id="IPR039455">
    <property type="entry name" value="EPFL"/>
</dbReference>
<reference evidence="7" key="2">
    <citation type="submission" date="2021-02" db="EMBL/GenBank/DDBJ databases">
        <authorList>
            <person name="Kimball J.A."/>
            <person name="Haas M.W."/>
            <person name="Macchietto M."/>
            <person name="Kono T."/>
            <person name="Duquette J."/>
            <person name="Shao M."/>
        </authorList>
    </citation>
    <scope>NUCLEOTIDE SEQUENCE</scope>
    <source>
        <tissue evidence="7">Fresh leaf tissue</tissue>
    </source>
</reference>
<organism evidence="7 8">
    <name type="scientific">Zizania palustris</name>
    <name type="common">Northern wild rice</name>
    <dbReference type="NCBI Taxonomy" id="103762"/>
    <lineage>
        <taxon>Eukaryota</taxon>
        <taxon>Viridiplantae</taxon>
        <taxon>Streptophyta</taxon>
        <taxon>Embryophyta</taxon>
        <taxon>Tracheophyta</taxon>
        <taxon>Spermatophyta</taxon>
        <taxon>Magnoliopsida</taxon>
        <taxon>Liliopsida</taxon>
        <taxon>Poales</taxon>
        <taxon>Poaceae</taxon>
        <taxon>BOP clade</taxon>
        <taxon>Oryzoideae</taxon>
        <taxon>Oryzeae</taxon>
        <taxon>Zizaniinae</taxon>
        <taxon>Zizania</taxon>
    </lineage>
</organism>
<evidence type="ECO:0000313" key="8">
    <source>
        <dbReference type="Proteomes" id="UP000729402"/>
    </source>
</evidence>
<keyword evidence="3 6" id="KW-0964">Secreted</keyword>
<evidence type="ECO:0000256" key="2">
    <source>
        <dbReference type="ARBA" id="ARBA00008127"/>
    </source>
</evidence>
<dbReference type="AlphaFoldDB" id="A0A8J6BR61"/>
<keyword evidence="4" id="KW-0732">Signal</keyword>
<dbReference type="Proteomes" id="UP000729402">
    <property type="component" value="Unassembled WGS sequence"/>
</dbReference>
<comment type="function">
    <text evidence="6">Controls stomatal patterning.</text>
</comment>
<comment type="subcellular location">
    <subcellularLocation>
        <location evidence="1 6">Secreted</location>
    </subcellularLocation>
</comment>
<sequence length="138" mass="15374">MVEMSVVRSCCRSRPSWRWRPRFFAVVFFVVFFFFAAAVGPAAGGRPVVRVRAAHVRRLDSSLMMLTTSRGADDAPAGARRRLIGPGSSPPTCRARCGRCTPCRPVHVAIQPAGVAALQWEYYPEVWRCKCGDKLFMP</sequence>
<protein>
    <recommendedName>
        <fullName evidence="6">Epidermal patterning factor-like protein</fullName>
    </recommendedName>
</protein>
<dbReference type="EMBL" id="JAAALK010000081">
    <property type="protein sequence ID" value="KAG8090250.1"/>
    <property type="molecule type" value="Genomic_DNA"/>
</dbReference>
<keyword evidence="5" id="KW-1015">Disulfide bond</keyword>
<keyword evidence="6" id="KW-0217">Developmental protein</keyword>
<evidence type="ECO:0000256" key="3">
    <source>
        <dbReference type="ARBA" id="ARBA00022525"/>
    </source>
</evidence>